<dbReference type="OrthoDB" id="9767239at2"/>
<dbReference type="PANTHER" id="PTHR43037">
    <property type="entry name" value="UNNAMED PRODUCT-RELATED"/>
    <property type="match status" value="1"/>
</dbReference>
<keyword evidence="4" id="KW-1185">Reference proteome</keyword>
<dbReference type="InterPro" id="IPR050955">
    <property type="entry name" value="Plant_Biomass_Hydrol_Est"/>
</dbReference>
<dbReference type="GO" id="GO:0005576">
    <property type="term" value="C:extracellular region"/>
    <property type="evidence" value="ECO:0007669"/>
    <property type="project" value="InterPro"/>
</dbReference>
<protein>
    <submittedName>
        <fullName evidence="3">Esterase</fullName>
    </submittedName>
</protein>
<dbReference type="GO" id="GO:0016787">
    <property type="term" value="F:hydrolase activity"/>
    <property type="evidence" value="ECO:0007669"/>
    <property type="project" value="UniProtKB-KW"/>
</dbReference>
<dbReference type="Gene3D" id="3.40.50.1820">
    <property type="entry name" value="alpha/beta hydrolase"/>
    <property type="match status" value="1"/>
</dbReference>
<dbReference type="NCBIfam" id="TIGR01840">
    <property type="entry name" value="esterase_phb"/>
    <property type="match status" value="1"/>
</dbReference>
<dbReference type="PANTHER" id="PTHR43037:SF1">
    <property type="entry name" value="BLL1128 PROTEIN"/>
    <property type="match status" value="1"/>
</dbReference>
<dbReference type="RefSeq" id="WP_109519224.1">
    <property type="nucleotide sequence ID" value="NZ_PDOA01000034.1"/>
</dbReference>
<dbReference type="AlphaFoldDB" id="A0A2U1UXY8"/>
<name>A0A2U1UXY8_9PROT</name>
<dbReference type="InterPro" id="IPR010126">
    <property type="entry name" value="Esterase_phb"/>
</dbReference>
<evidence type="ECO:0000313" key="3">
    <source>
        <dbReference type="EMBL" id="PWC26514.1"/>
    </source>
</evidence>
<dbReference type="SUPFAM" id="SSF53474">
    <property type="entry name" value="alpha/beta-Hydrolases"/>
    <property type="match status" value="1"/>
</dbReference>
<keyword evidence="1" id="KW-0732">Signal</keyword>
<organism evidence="3 4">
    <name type="scientific">Teichococcus aestuarii</name>
    <dbReference type="NCBI Taxonomy" id="568898"/>
    <lineage>
        <taxon>Bacteria</taxon>
        <taxon>Pseudomonadati</taxon>
        <taxon>Pseudomonadota</taxon>
        <taxon>Alphaproteobacteria</taxon>
        <taxon>Acetobacterales</taxon>
        <taxon>Roseomonadaceae</taxon>
        <taxon>Roseomonas</taxon>
    </lineage>
</organism>
<keyword evidence="2" id="KW-0378">Hydrolase</keyword>
<evidence type="ECO:0000313" key="4">
    <source>
        <dbReference type="Proteomes" id="UP000245048"/>
    </source>
</evidence>
<dbReference type="InterPro" id="IPR029058">
    <property type="entry name" value="AB_hydrolase_fold"/>
</dbReference>
<comment type="caution">
    <text evidence="3">The sequence shown here is derived from an EMBL/GenBank/DDBJ whole genome shotgun (WGS) entry which is preliminary data.</text>
</comment>
<gene>
    <name evidence="3" type="ORF">CR165_22825</name>
</gene>
<evidence type="ECO:0000256" key="1">
    <source>
        <dbReference type="ARBA" id="ARBA00022729"/>
    </source>
</evidence>
<dbReference type="EMBL" id="PDOA01000034">
    <property type="protein sequence ID" value="PWC26514.1"/>
    <property type="molecule type" value="Genomic_DNA"/>
</dbReference>
<dbReference type="Proteomes" id="UP000245048">
    <property type="component" value="Unassembled WGS sequence"/>
</dbReference>
<sequence length="427" mass="44173">MNAMLPKDMLEAARLTREGRLAEASALLQCLLQGNAAADPAAATPQGDLGLPAARPPRIIDVNPETGEVSEPAPAPAAAAARRKAGGPWPAAGMGKAPLPQMPEALRGFLDQINQGGLGQGLDGLARRGPAAAPGPMPEGARFVAGSFGAKAGSRAYKLYIPSTRRSGPVPLVVMLHGCTQSPDDFAAGTRMNLLAEEHGVLILYPAQPSSANAQKCWNWFSPGDQQRDQGEPSLIAGMTRQVMREHAADPRRVYVAGLSAGGAAAAIMGQSYPDLYAAVGVHSGLACGAARDLTSALAAMRQGAAGTPLRTGDAARVIPTIVFHADRDTTVHPRNGDQVIAQSAAAAPSGLRTETQRGQVADGHAYSRTLHADAAGQTVLEQWLIHGGGHAWSGGSPAGSYTDPRGPDASREMLRFFLEHAQDAAS</sequence>
<proteinExistence type="predicted"/>
<evidence type="ECO:0000256" key="2">
    <source>
        <dbReference type="ARBA" id="ARBA00022801"/>
    </source>
</evidence>
<dbReference type="Pfam" id="PF10503">
    <property type="entry name" value="Esterase_PHB"/>
    <property type="match status" value="1"/>
</dbReference>
<reference evidence="4" key="1">
    <citation type="submission" date="2017-10" db="EMBL/GenBank/DDBJ databases">
        <authorList>
            <person name="Toshchakov S.V."/>
            <person name="Goeva M.A."/>
        </authorList>
    </citation>
    <scope>NUCLEOTIDE SEQUENCE [LARGE SCALE GENOMIC DNA]</scope>
    <source>
        <strain evidence="4">JR1/69-1-13</strain>
    </source>
</reference>
<accession>A0A2U1UXY8</accession>